<comment type="caution">
    <text evidence="3">The sequence shown here is derived from an EMBL/GenBank/DDBJ whole genome shotgun (WGS) entry which is preliminary data.</text>
</comment>
<dbReference type="PANTHER" id="PTHR24321:SF8">
    <property type="entry name" value="ESTRADIOL 17-BETA-DEHYDROGENASE 8-RELATED"/>
    <property type="match status" value="1"/>
</dbReference>
<dbReference type="InterPro" id="IPR020904">
    <property type="entry name" value="Sc_DH/Rdtase_CS"/>
</dbReference>
<evidence type="ECO:0000313" key="3">
    <source>
        <dbReference type="EMBL" id="KAG2493952.1"/>
    </source>
</evidence>
<accession>A0A835XZM3</accession>
<dbReference type="PRINTS" id="PR00081">
    <property type="entry name" value="GDHRDH"/>
</dbReference>
<evidence type="ECO:0000313" key="4">
    <source>
        <dbReference type="Proteomes" id="UP000612055"/>
    </source>
</evidence>
<dbReference type="PROSITE" id="PS00061">
    <property type="entry name" value="ADH_SHORT"/>
    <property type="match status" value="1"/>
</dbReference>
<dbReference type="InterPro" id="IPR002347">
    <property type="entry name" value="SDR_fam"/>
</dbReference>
<proteinExistence type="inferred from homology"/>
<gene>
    <name evidence="3" type="ORF">HYH03_007882</name>
</gene>
<evidence type="ECO:0000256" key="1">
    <source>
        <dbReference type="ARBA" id="ARBA00006484"/>
    </source>
</evidence>
<dbReference type="SUPFAM" id="SSF51735">
    <property type="entry name" value="NAD(P)-binding Rossmann-fold domains"/>
    <property type="match status" value="1"/>
</dbReference>
<dbReference type="PRINTS" id="PR00080">
    <property type="entry name" value="SDRFAMILY"/>
</dbReference>
<keyword evidence="4" id="KW-1185">Reference proteome</keyword>
<dbReference type="EMBL" id="JAEHOE010000034">
    <property type="protein sequence ID" value="KAG2493952.1"/>
    <property type="molecule type" value="Genomic_DNA"/>
</dbReference>
<sequence length="246" mass="25952">MRVAVVSGVARRAGIGRAVCRQLLSSRWRVIGCDFAAEEPHEHESSPNYSFLRVDIRRAEDVRALAAHVEAVAGGASLHLLVNNAGLSSATLSAVDPGDPVAAFNAYIDTNLTGAFLMSHTLQPLLAPGASSIVHIASTRALQSEPGCEGYAAAKAGLLGLTHAQAASLAGRTRVNAVLPGWIDVTGGQEPITEEQHRWQWTGRVGQPDDVAHMVAFLADGALSGYVTGQQFVVDGGVTKRMHYPE</sequence>
<dbReference type="OrthoDB" id="1669814at2759"/>
<name>A0A835XZM3_9CHLO</name>
<protein>
    <submittedName>
        <fullName evidence="3">Uncharacterized protein</fullName>
    </submittedName>
</protein>
<dbReference type="InterPro" id="IPR036291">
    <property type="entry name" value="NAD(P)-bd_dom_sf"/>
</dbReference>
<keyword evidence="2" id="KW-0560">Oxidoreductase</keyword>
<evidence type="ECO:0000256" key="2">
    <source>
        <dbReference type="ARBA" id="ARBA00023002"/>
    </source>
</evidence>
<comment type="similarity">
    <text evidence="1">Belongs to the short-chain dehydrogenases/reductases (SDR) family.</text>
</comment>
<reference evidence="3" key="1">
    <citation type="journal article" date="2020" name="bioRxiv">
        <title>Comparative genomics of Chlamydomonas.</title>
        <authorList>
            <person name="Craig R.J."/>
            <person name="Hasan A.R."/>
            <person name="Ness R.W."/>
            <person name="Keightley P.D."/>
        </authorList>
    </citation>
    <scope>NUCLEOTIDE SEQUENCE</scope>
    <source>
        <strain evidence="3">CCAP 11/70</strain>
    </source>
</reference>
<dbReference type="GO" id="GO:0016491">
    <property type="term" value="F:oxidoreductase activity"/>
    <property type="evidence" value="ECO:0007669"/>
    <property type="project" value="UniProtKB-KW"/>
</dbReference>
<dbReference type="PANTHER" id="PTHR24321">
    <property type="entry name" value="DEHYDROGENASES, SHORT CHAIN"/>
    <property type="match status" value="1"/>
</dbReference>
<dbReference type="Gene3D" id="3.40.50.720">
    <property type="entry name" value="NAD(P)-binding Rossmann-like Domain"/>
    <property type="match status" value="1"/>
</dbReference>
<organism evidence="3 4">
    <name type="scientific">Edaphochlamys debaryana</name>
    <dbReference type="NCBI Taxonomy" id="47281"/>
    <lineage>
        <taxon>Eukaryota</taxon>
        <taxon>Viridiplantae</taxon>
        <taxon>Chlorophyta</taxon>
        <taxon>core chlorophytes</taxon>
        <taxon>Chlorophyceae</taxon>
        <taxon>CS clade</taxon>
        <taxon>Chlamydomonadales</taxon>
        <taxon>Chlamydomonadales incertae sedis</taxon>
        <taxon>Edaphochlamys</taxon>
    </lineage>
</organism>
<dbReference type="AlphaFoldDB" id="A0A835XZM3"/>
<dbReference type="Proteomes" id="UP000612055">
    <property type="component" value="Unassembled WGS sequence"/>
</dbReference>
<dbReference type="Pfam" id="PF13561">
    <property type="entry name" value="adh_short_C2"/>
    <property type="match status" value="1"/>
</dbReference>